<dbReference type="PROSITE" id="PS50089">
    <property type="entry name" value="ZF_RING_2"/>
    <property type="match status" value="1"/>
</dbReference>
<keyword evidence="1" id="KW-0479">Metal-binding</keyword>
<keyword evidence="4" id="KW-1185">Reference proteome</keyword>
<keyword evidence="1" id="KW-0863">Zinc-finger</keyword>
<dbReference type="CDD" id="cd06093">
    <property type="entry name" value="PX_domain"/>
    <property type="match status" value="1"/>
</dbReference>
<evidence type="ECO:0000259" key="2">
    <source>
        <dbReference type="PROSITE" id="PS50089"/>
    </source>
</evidence>
<organism evidence="3 4">
    <name type="scientific">Aphanomyces euteiches</name>
    <dbReference type="NCBI Taxonomy" id="100861"/>
    <lineage>
        <taxon>Eukaryota</taxon>
        <taxon>Sar</taxon>
        <taxon>Stramenopiles</taxon>
        <taxon>Oomycota</taxon>
        <taxon>Saprolegniomycetes</taxon>
        <taxon>Saprolegniales</taxon>
        <taxon>Verrucalvaceae</taxon>
        <taxon>Aphanomyces</taxon>
    </lineage>
</organism>
<dbReference type="Proteomes" id="UP000481153">
    <property type="component" value="Unassembled WGS sequence"/>
</dbReference>
<dbReference type="VEuPathDB" id="FungiDB:AeMF1_003034"/>
<dbReference type="SUPFAM" id="SSF57850">
    <property type="entry name" value="RING/U-box"/>
    <property type="match status" value="1"/>
</dbReference>
<name>A0A6G0XR07_9STRA</name>
<sequence length="224" mass="25319">MHQIGVFQALSVTVTKAIFHQTPEVDHPVVTYTLEVFNKESQTSWTTTRSDSEFKELHAAICSALDRGHTCDAMCPWFFVAFQQKLPKKPLFRAPTNKRCIQANLTAYHELIAMLMAFIIKSKNRSCYRATERVSNILFDFLFRDCSVVDAAVYTSAKQRSSSSSSRSSRSSQPEDCVCSLCDEGSHAWTSWTRLTCGHVFHDECIVEAMNKCVECPQCNPTHS</sequence>
<dbReference type="SUPFAM" id="SSF64268">
    <property type="entry name" value="PX domain"/>
    <property type="match status" value="1"/>
</dbReference>
<dbReference type="GO" id="GO:0035091">
    <property type="term" value="F:phosphatidylinositol binding"/>
    <property type="evidence" value="ECO:0007669"/>
    <property type="project" value="InterPro"/>
</dbReference>
<comment type="caution">
    <text evidence="3">The sequence shown here is derived from an EMBL/GenBank/DDBJ whole genome shotgun (WGS) entry which is preliminary data.</text>
</comment>
<gene>
    <name evidence="3" type="ORF">Ae201684_002048</name>
</gene>
<dbReference type="Gene3D" id="3.30.40.10">
    <property type="entry name" value="Zinc/RING finger domain, C3HC4 (zinc finger)"/>
    <property type="match status" value="1"/>
</dbReference>
<proteinExistence type="predicted"/>
<dbReference type="SMART" id="SM00184">
    <property type="entry name" value="RING"/>
    <property type="match status" value="1"/>
</dbReference>
<dbReference type="AlphaFoldDB" id="A0A6G0XR07"/>
<dbReference type="InterPro" id="IPR013083">
    <property type="entry name" value="Znf_RING/FYVE/PHD"/>
</dbReference>
<dbReference type="EMBL" id="VJMJ01000022">
    <property type="protein sequence ID" value="KAF0742984.1"/>
    <property type="molecule type" value="Genomic_DNA"/>
</dbReference>
<evidence type="ECO:0000313" key="4">
    <source>
        <dbReference type="Proteomes" id="UP000481153"/>
    </source>
</evidence>
<evidence type="ECO:0000256" key="1">
    <source>
        <dbReference type="PROSITE-ProRule" id="PRU00175"/>
    </source>
</evidence>
<accession>A0A6G0XR07</accession>
<keyword evidence="1" id="KW-0862">Zinc</keyword>
<protein>
    <recommendedName>
        <fullName evidence="2">RING-type domain-containing protein</fullName>
    </recommendedName>
</protein>
<reference evidence="3 4" key="1">
    <citation type="submission" date="2019-07" db="EMBL/GenBank/DDBJ databases">
        <title>Genomics analysis of Aphanomyces spp. identifies a new class of oomycete effector associated with host adaptation.</title>
        <authorList>
            <person name="Gaulin E."/>
        </authorList>
    </citation>
    <scope>NUCLEOTIDE SEQUENCE [LARGE SCALE GENOMIC DNA]</scope>
    <source>
        <strain evidence="3 4">ATCC 201684</strain>
    </source>
</reference>
<feature type="domain" description="RING-type" evidence="2">
    <location>
        <begin position="179"/>
        <end position="220"/>
    </location>
</feature>
<dbReference type="InterPro" id="IPR036871">
    <property type="entry name" value="PX_dom_sf"/>
</dbReference>
<evidence type="ECO:0000313" key="3">
    <source>
        <dbReference type="EMBL" id="KAF0742984.1"/>
    </source>
</evidence>
<dbReference type="Gene3D" id="3.30.1520.10">
    <property type="entry name" value="Phox-like domain"/>
    <property type="match status" value="1"/>
</dbReference>
<dbReference type="InterPro" id="IPR001841">
    <property type="entry name" value="Znf_RING"/>
</dbReference>
<dbReference type="GO" id="GO:0008270">
    <property type="term" value="F:zinc ion binding"/>
    <property type="evidence" value="ECO:0007669"/>
    <property type="project" value="UniProtKB-KW"/>
</dbReference>